<keyword evidence="2" id="KW-0812">Transmembrane</keyword>
<dbReference type="EMBL" id="FMAC01000002">
    <property type="protein sequence ID" value="SCB16564.1"/>
    <property type="molecule type" value="Genomic_DNA"/>
</dbReference>
<keyword evidence="2" id="KW-0472">Membrane</keyword>
<dbReference type="AlphaFoldDB" id="A0A1C3UMA7"/>
<keyword evidence="4" id="KW-1185">Reference proteome</keyword>
<name>A0A1C3UMA7_9HYPH</name>
<accession>A0A1C3UMA7</accession>
<feature type="region of interest" description="Disordered" evidence="1">
    <location>
        <begin position="127"/>
        <end position="160"/>
    </location>
</feature>
<organism evidence="3 4">
    <name type="scientific">Rhizobium hainanense</name>
    <dbReference type="NCBI Taxonomy" id="52131"/>
    <lineage>
        <taxon>Bacteria</taxon>
        <taxon>Pseudomonadati</taxon>
        <taxon>Pseudomonadota</taxon>
        <taxon>Alphaproteobacteria</taxon>
        <taxon>Hyphomicrobiales</taxon>
        <taxon>Rhizobiaceae</taxon>
        <taxon>Rhizobium/Agrobacterium group</taxon>
        <taxon>Rhizobium</taxon>
    </lineage>
</organism>
<protein>
    <submittedName>
        <fullName evidence="3">Uncharacterized protein</fullName>
    </submittedName>
</protein>
<feature type="transmembrane region" description="Helical" evidence="2">
    <location>
        <begin position="90"/>
        <end position="112"/>
    </location>
</feature>
<gene>
    <name evidence="3" type="ORF">GA0061100_102633</name>
</gene>
<dbReference type="Proteomes" id="UP000186228">
    <property type="component" value="Unassembled WGS sequence"/>
</dbReference>
<dbReference type="RefSeq" id="WP_143525401.1">
    <property type="nucleotide sequence ID" value="NZ_FMAC01000002.1"/>
</dbReference>
<evidence type="ECO:0000313" key="3">
    <source>
        <dbReference type="EMBL" id="SCB16564.1"/>
    </source>
</evidence>
<keyword evidence="2" id="KW-1133">Transmembrane helix</keyword>
<proteinExistence type="predicted"/>
<dbReference type="OrthoDB" id="8410902at2"/>
<reference evidence="4" key="1">
    <citation type="submission" date="2016-08" db="EMBL/GenBank/DDBJ databases">
        <authorList>
            <person name="Varghese N."/>
            <person name="Submissions Spin"/>
        </authorList>
    </citation>
    <scope>NUCLEOTIDE SEQUENCE [LARGE SCALE GENOMIC DNA]</scope>
    <source>
        <strain evidence="4">CCBAU 57015</strain>
    </source>
</reference>
<evidence type="ECO:0000256" key="2">
    <source>
        <dbReference type="SAM" id="Phobius"/>
    </source>
</evidence>
<evidence type="ECO:0000313" key="4">
    <source>
        <dbReference type="Proteomes" id="UP000186228"/>
    </source>
</evidence>
<evidence type="ECO:0000256" key="1">
    <source>
        <dbReference type="SAM" id="MobiDB-lite"/>
    </source>
</evidence>
<sequence>MTNVIRLNISDADHLPSGRVSAAKMSMNTGPLHGGGGGGTFDGMSEIDAKIEAAEARTDTKFEKLLGELKLINQRMDSIERSTAGTKTTIIVTAIAALGLTVAIMAFGSQWFGLGMDAQQVSERAAQAALDKNKPQIDGLNGKLDQLIQSTRPRPNNPSP</sequence>